<organism evidence="1 2">
    <name type="scientific">Dickeya phage vB_DsoM_AD1</name>
    <dbReference type="NCBI Taxonomy" id="2283029"/>
    <lineage>
        <taxon>Viruses</taxon>
        <taxon>Duplodnaviria</taxon>
        <taxon>Heunggongvirae</taxon>
        <taxon>Uroviricota</taxon>
        <taxon>Caudoviricetes</taxon>
        <taxon>Alexandravirus</taxon>
        <taxon>Alexandravirus AD1</taxon>
    </lineage>
</organism>
<gene>
    <name evidence="1" type="ORF">AD1_072</name>
</gene>
<sequence length="154" mass="17153">MKIITLLLCLLVTGCSSLSGIEPTKKTTMQDIQQINRVEWEKEAVPAKPQVVVKVVDDKKVAVLDNKGMVDLINLYESGKTRTEERNKLLDVLNLTIDERNKLLRLAQAEEVRANGLSDDLAAERKARIEDQKSADFQLWLTRIAAAIGIGLAL</sequence>
<proteinExistence type="predicted"/>
<keyword evidence="1" id="KW-0449">Lipoprotein</keyword>
<dbReference type="PROSITE" id="PS51257">
    <property type="entry name" value="PROKAR_LIPOPROTEIN"/>
    <property type="match status" value="1"/>
</dbReference>
<protein>
    <submittedName>
        <fullName evidence="1">Putative lipoprotein</fullName>
    </submittedName>
</protein>
<dbReference type="Proteomes" id="UP000262440">
    <property type="component" value="Segment"/>
</dbReference>
<accession>A0A384ZY16</accession>
<dbReference type="EMBL" id="MH460463">
    <property type="protein sequence ID" value="AXG67116.1"/>
    <property type="molecule type" value="Genomic_DNA"/>
</dbReference>
<evidence type="ECO:0000313" key="1">
    <source>
        <dbReference type="EMBL" id="AXG67116.1"/>
    </source>
</evidence>
<reference evidence="1 2" key="1">
    <citation type="journal article" date="2018" name="Front. Microbiol.">
        <title>Jumbo Bacteriophages Are Represented Within an Increasing Diversity of Environmental Viruses Infecting the Emerging Phytopathogen, Dickeya solani.</title>
        <authorList>
            <person name="Day A.W."/>
            <person name="Ahn J."/>
            <person name="Salmond G.P.C."/>
        </authorList>
    </citation>
    <scope>NUCLEOTIDE SEQUENCE [LARGE SCALE GENOMIC DNA]</scope>
</reference>
<name>A0A384ZY16_9CAUD</name>
<keyword evidence="2" id="KW-1185">Reference proteome</keyword>
<evidence type="ECO:0000313" key="2">
    <source>
        <dbReference type="Proteomes" id="UP000262440"/>
    </source>
</evidence>